<gene>
    <name evidence="1" type="ORF">EYZ11_008812</name>
</gene>
<accession>A0A4S3JBQ0</accession>
<sequence>MCRGHMQRGTVVVAATLSAWRVIQSHEDSLNCFPRLSEPLAKIVMDVANRFHRYFHGYELASQPRTDVFHN</sequence>
<evidence type="ECO:0000313" key="1">
    <source>
        <dbReference type="EMBL" id="THC91738.1"/>
    </source>
</evidence>
<comment type="caution">
    <text evidence="1">The sequence shown here is derived from an EMBL/GenBank/DDBJ whole genome shotgun (WGS) entry which is preliminary data.</text>
</comment>
<dbReference type="VEuPathDB" id="FungiDB:EYZ11_008812"/>
<dbReference type="EMBL" id="SOSA01000389">
    <property type="protein sequence ID" value="THC91738.1"/>
    <property type="molecule type" value="Genomic_DNA"/>
</dbReference>
<protein>
    <submittedName>
        <fullName evidence="1">Uncharacterized protein</fullName>
    </submittedName>
</protein>
<reference evidence="1 2" key="1">
    <citation type="submission" date="2019-03" db="EMBL/GenBank/DDBJ databases">
        <title>The genome sequence of a newly discovered highly antifungal drug resistant Aspergillus species, Aspergillus tanneri NIH 1004.</title>
        <authorList>
            <person name="Mounaud S."/>
            <person name="Singh I."/>
            <person name="Joardar V."/>
            <person name="Pakala S."/>
            <person name="Pakala S."/>
            <person name="Venepally P."/>
            <person name="Hoover J."/>
            <person name="Nierman W."/>
            <person name="Chung J."/>
            <person name="Losada L."/>
        </authorList>
    </citation>
    <scope>NUCLEOTIDE SEQUENCE [LARGE SCALE GENOMIC DNA]</scope>
    <source>
        <strain evidence="1 2">NIH1004</strain>
    </source>
</reference>
<name>A0A4S3JBQ0_9EURO</name>
<dbReference type="AlphaFoldDB" id="A0A4S3JBQ0"/>
<organism evidence="1 2">
    <name type="scientific">Aspergillus tanneri</name>
    <dbReference type="NCBI Taxonomy" id="1220188"/>
    <lineage>
        <taxon>Eukaryota</taxon>
        <taxon>Fungi</taxon>
        <taxon>Dikarya</taxon>
        <taxon>Ascomycota</taxon>
        <taxon>Pezizomycotina</taxon>
        <taxon>Eurotiomycetes</taxon>
        <taxon>Eurotiomycetidae</taxon>
        <taxon>Eurotiales</taxon>
        <taxon>Aspergillaceae</taxon>
        <taxon>Aspergillus</taxon>
        <taxon>Aspergillus subgen. Circumdati</taxon>
    </lineage>
</organism>
<dbReference type="Proteomes" id="UP000308092">
    <property type="component" value="Unassembled WGS sequence"/>
</dbReference>
<keyword evidence="2" id="KW-1185">Reference proteome</keyword>
<evidence type="ECO:0000313" key="2">
    <source>
        <dbReference type="Proteomes" id="UP000308092"/>
    </source>
</evidence>
<proteinExistence type="predicted"/>